<evidence type="ECO:0000256" key="1">
    <source>
        <dbReference type="SAM" id="Phobius"/>
    </source>
</evidence>
<feature type="transmembrane region" description="Helical" evidence="1">
    <location>
        <begin position="20"/>
        <end position="38"/>
    </location>
</feature>
<evidence type="ECO:0000313" key="3">
    <source>
        <dbReference type="Proteomes" id="UP000799538"/>
    </source>
</evidence>
<gene>
    <name evidence="2" type="ORF">BDZ85DRAFT_256550</name>
</gene>
<keyword evidence="1" id="KW-1133">Transmembrane helix</keyword>
<accession>A0A6A6GMB7</accession>
<reference evidence="3" key="1">
    <citation type="journal article" date="2020" name="Stud. Mycol.">
        <title>101 Dothideomycetes genomes: A test case for predicting lifestyles and emergence of pathogens.</title>
        <authorList>
            <person name="Haridas S."/>
            <person name="Albert R."/>
            <person name="Binder M."/>
            <person name="Bloem J."/>
            <person name="LaButti K."/>
            <person name="Salamov A."/>
            <person name="Andreopoulos B."/>
            <person name="Baker S."/>
            <person name="Barry K."/>
            <person name="Bills G."/>
            <person name="Bluhm B."/>
            <person name="Cannon C."/>
            <person name="Castanera R."/>
            <person name="Culley D."/>
            <person name="Daum C."/>
            <person name="Ezra D."/>
            <person name="Gonzalez J."/>
            <person name="Henrissat B."/>
            <person name="Kuo A."/>
            <person name="Liang C."/>
            <person name="Lipzen A."/>
            <person name="Lutzoni F."/>
            <person name="Magnuson J."/>
            <person name="Mondo S."/>
            <person name="Nolan M."/>
            <person name="Ohm R."/>
            <person name="Pangilinan J."/>
            <person name="Park H.-J."/>
            <person name="Ramirez L."/>
            <person name="Alfaro M."/>
            <person name="Sun H."/>
            <person name="Tritt A."/>
            <person name="Yoshinaga Y."/>
            <person name="Zwiers L.-H."/>
            <person name="Turgeon B."/>
            <person name="Goodwin S."/>
            <person name="Spatafora J."/>
            <person name="Crous P."/>
            <person name="Grigoriev I."/>
        </authorList>
    </citation>
    <scope>NUCLEOTIDE SEQUENCE [LARGE SCALE GENOMIC DNA]</scope>
    <source>
        <strain evidence="3">CECT 20119</strain>
    </source>
</reference>
<evidence type="ECO:0000313" key="2">
    <source>
        <dbReference type="EMBL" id="KAF2226660.1"/>
    </source>
</evidence>
<dbReference type="Proteomes" id="UP000799538">
    <property type="component" value="Unassembled WGS sequence"/>
</dbReference>
<protein>
    <submittedName>
        <fullName evidence="2">Uncharacterized protein</fullName>
    </submittedName>
</protein>
<organism evidence="2 3">
    <name type="scientific">Elsinoe ampelina</name>
    <dbReference type="NCBI Taxonomy" id="302913"/>
    <lineage>
        <taxon>Eukaryota</taxon>
        <taxon>Fungi</taxon>
        <taxon>Dikarya</taxon>
        <taxon>Ascomycota</taxon>
        <taxon>Pezizomycotina</taxon>
        <taxon>Dothideomycetes</taxon>
        <taxon>Dothideomycetidae</taxon>
        <taxon>Myriangiales</taxon>
        <taxon>Elsinoaceae</taxon>
        <taxon>Elsinoe</taxon>
    </lineage>
</organism>
<dbReference type="AlphaFoldDB" id="A0A6A6GMB7"/>
<dbReference type="EMBL" id="ML992502">
    <property type="protein sequence ID" value="KAF2226660.1"/>
    <property type="molecule type" value="Genomic_DNA"/>
</dbReference>
<keyword evidence="1" id="KW-0812">Transmembrane</keyword>
<name>A0A6A6GMB7_9PEZI</name>
<sequence length="72" mass="8239">MCYQPSRLSHASPVVIFDRYMLLALSCHYYFLIGSWAWNPRCLTNHRQGQIIETYGTHVGCDVSITTSTATR</sequence>
<proteinExistence type="predicted"/>
<keyword evidence="3" id="KW-1185">Reference proteome</keyword>
<keyword evidence="1" id="KW-0472">Membrane</keyword>